<dbReference type="Gene3D" id="3.40.50.1110">
    <property type="entry name" value="SGNH hydrolase"/>
    <property type="match status" value="1"/>
</dbReference>
<accession>A0A084G994</accession>
<dbReference type="InterPro" id="IPR036514">
    <property type="entry name" value="SGNH_hydro_sf"/>
</dbReference>
<dbReference type="InterPro" id="IPR051532">
    <property type="entry name" value="Ester_Hydrolysis_Enzymes"/>
</dbReference>
<dbReference type="GeneID" id="27723159"/>
<evidence type="ECO:0000313" key="2">
    <source>
        <dbReference type="EMBL" id="KEZ43906.1"/>
    </source>
</evidence>
<dbReference type="PANTHER" id="PTHR30383:SF2">
    <property type="entry name" value="CELLULOSE-BINDING PROTEIN"/>
    <property type="match status" value="1"/>
</dbReference>
<dbReference type="CDD" id="cd01833">
    <property type="entry name" value="XynB_like"/>
    <property type="match status" value="1"/>
</dbReference>
<dbReference type="PANTHER" id="PTHR30383">
    <property type="entry name" value="THIOESTERASE 1/PROTEASE 1/LYSOPHOSPHOLIPASE L1"/>
    <property type="match status" value="1"/>
</dbReference>
<dbReference type="SUPFAM" id="SSF52266">
    <property type="entry name" value="SGNH hydrolase"/>
    <property type="match status" value="1"/>
</dbReference>
<keyword evidence="3" id="KW-1185">Reference proteome</keyword>
<dbReference type="Proteomes" id="UP000028545">
    <property type="component" value="Unassembled WGS sequence"/>
</dbReference>
<dbReference type="GO" id="GO:0004622">
    <property type="term" value="F:phosphatidylcholine lysophospholipase activity"/>
    <property type="evidence" value="ECO:0007669"/>
    <property type="project" value="TreeGrafter"/>
</dbReference>
<evidence type="ECO:0000259" key="1">
    <source>
        <dbReference type="Pfam" id="PF13472"/>
    </source>
</evidence>
<name>A0A084G994_PSEDA</name>
<dbReference type="Pfam" id="PF13472">
    <property type="entry name" value="Lipase_GDSL_2"/>
    <property type="match status" value="1"/>
</dbReference>
<dbReference type="KEGG" id="sapo:SAPIO_CDS4087"/>
<dbReference type="EMBL" id="JOWA01000090">
    <property type="protein sequence ID" value="KEZ43906.1"/>
    <property type="molecule type" value="Genomic_DNA"/>
</dbReference>
<dbReference type="AlphaFoldDB" id="A0A084G994"/>
<dbReference type="VEuPathDB" id="FungiDB:SAPIO_CDS4087"/>
<sequence length="202" mass="21564">MALGDSITGSPGCWRALLWQRLQAASITNTDFVGTLPGQGCSFTYDGENEGHGGYLSTNIASQGLLKGWLQSTKPDVVMVHLGTNDVWNNKSPEEIIGSFESLLGDMRDNNPAMKVLFAQIIPMAPSNCPQCGSRVEALNAAVAEWVPTVSTEESPVSVVDCWTGFDTAKMTGDGVHPNAVGNEALADSWFEPLAEVIRSFG</sequence>
<dbReference type="OMA" id="GTNDIWQ"/>
<reference evidence="2 3" key="1">
    <citation type="journal article" date="2014" name="Genome Announc.">
        <title>Draft genome sequence of the pathogenic fungus Scedosporium apiospermum.</title>
        <authorList>
            <person name="Vandeputte P."/>
            <person name="Ghamrawi S."/>
            <person name="Rechenmann M."/>
            <person name="Iltis A."/>
            <person name="Giraud S."/>
            <person name="Fleury M."/>
            <person name="Thornton C."/>
            <person name="Delhaes L."/>
            <person name="Meyer W."/>
            <person name="Papon N."/>
            <person name="Bouchara J.P."/>
        </authorList>
    </citation>
    <scope>NUCLEOTIDE SEQUENCE [LARGE SCALE GENOMIC DNA]</scope>
    <source>
        <strain evidence="2 3">IHEM 14462</strain>
    </source>
</reference>
<proteinExistence type="predicted"/>
<comment type="caution">
    <text evidence="2">The sequence shown here is derived from an EMBL/GenBank/DDBJ whole genome shotgun (WGS) entry which is preliminary data.</text>
</comment>
<organism evidence="2 3">
    <name type="scientific">Pseudallescheria apiosperma</name>
    <name type="common">Scedosporium apiospermum</name>
    <dbReference type="NCBI Taxonomy" id="563466"/>
    <lineage>
        <taxon>Eukaryota</taxon>
        <taxon>Fungi</taxon>
        <taxon>Dikarya</taxon>
        <taxon>Ascomycota</taxon>
        <taxon>Pezizomycotina</taxon>
        <taxon>Sordariomycetes</taxon>
        <taxon>Hypocreomycetidae</taxon>
        <taxon>Microascales</taxon>
        <taxon>Microascaceae</taxon>
        <taxon>Scedosporium</taxon>
    </lineage>
</organism>
<dbReference type="InterPro" id="IPR013830">
    <property type="entry name" value="SGNH_hydro"/>
</dbReference>
<evidence type="ECO:0000313" key="3">
    <source>
        <dbReference type="Proteomes" id="UP000028545"/>
    </source>
</evidence>
<dbReference type="OrthoDB" id="2119228at2759"/>
<protein>
    <recommendedName>
        <fullName evidence="1">SGNH hydrolase-type esterase domain-containing protein</fullName>
    </recommendedName>
</protein>
<feature type="domain" description="SGNH hydrolase-type esterase" evidence="1">
    <location>
        <begin position="2"/>
        <end position="185"/>
    </location>
</feature>
<dbReference type="HOGENOM" id="CLU_044083_4_1_1"/>
<gene>
    <name evidence="2" type="ORF">SAPIO_CDS4087</name>
</gene>
<dbReference type="RefSeq" id="XP_016643705.1">
    <property type="nucleotide sequence ID" value="XM_016786729.1"/>
</dbReference>